<dbReference type="AlphaFoldDB" id="A0A2A4G997"/>
<reference evidence="1 2" key="1">
    <citation type="submission" date="2017-04" db="EMBL/GenBank/DDBJ databases">
        <title>A new member of the family Flavobacteriaceae isolated from ascidians.</title>
        <authorList>
            <person name="Chen L."/>
        </authorList>
    </citation>
    <scope>NUCLEOTIDE SEQUENCE [LARGE SCALE GENOMIC DNA]</scope>
    <source>
        <strain evidence="1 2">HQA918</strain>
    </source>
</reference>
<sequence>MIIDKQGTTTIVSQEDIDIQAFIANLNAKLEDLTHDNLVVKLFSFEDLTVSQVLEFQPLSDNHRGKKRSFVLVTAKVSYDELPESICVVPTLQEAMDFIEMEEIERDLGF</sequence>
<evidence type="ECO:0000313" key="2">
    <source>
        <dbReference type="Proteomes" id="UP000219559"/>
    </source>
</evidence>
<dbReference type="Proteomes" id="UP000219559">
    <property type="component" value="Unassembled WGS sequence"/>
</dbReference>
<gene>
    <name evidence="1" type="ORF">B7P33_07610</name>
</gene>
<organism evidence="1 2">
    <name type="scientific">Sediminicola luteus</name>
    <dbReference type="NCBI Taxonomy" id="319238"/>
    <lineage>
        <taxon>Bacteria</taxon>
        <taxon>Pseudomonadati</taxon>
        <taxon>Bacteroidota</taxon>
        <taxon>Flavobacteriia</taxon>
        <taxon>Flavobacteriales</taxon>
        <taxon>Flavobacteriaceae</taxon>
        <taxon>Sediminicola</taxon>
    </lineage>
</organism>
<comment type="caution">
    <text evidence="1">The sequence shown here is derived from an EMBL/GenBank/DDBJ whole genome shotgun (WGS) entry which is preliminary data.</text>
</comment>
<protein>
    <submittedName>
        <fullName evidence="1">Ribonuclease Z</fullName>
    </submittedName>
</protein>
<evidence type="ECO:0000313" key="1">
    <source>
        <dbReference type="EMBL" id="PCE65013.1"/>
    </source>
</evidence>
<dbReference type="OrthoDB" id="1442602at2"/>
<dbReference type="EMBL" id="NBWU01000002">
    <property type="protein sequence ID" value="PCE65013.1"/>
    <property type="molecule type" value="Genomic_DNA"/>
</dbReference>
<accession>A0A2A4G997</accession>
<name>A0A2A4G997_9FLAO</name>
<dbReference type="RefSeq" id="WP_097440292.1">
    <property type="nucleotide sequence ID" value="NZ_KZ300476.1"/>
</dbReference>
<keyword evidence="2" id="KW-1185">Reference proteome</keyword>
<proteinExistence type="predicted"/>